<evidence type="ECO:0000256" key="4">
    <source>
        <dbReference type="ARBA" id="ARBA00023136"/>
    </source>
</evidence>
<evidence type="ECO:0000256" key="5">
    <source>
        <dbReference type="SAM" id="Phobius"/>
    </source>
</evidence>
<feature type="transmembrane region" description="Helical" evidence="5">
    <location>
        <begin position="174"/>
        <end position="195"/>
    </location>
</feature>
<feature type="transmembrane region" description="Helical" evidence="5">
    <location>
        <begin position="33"/>
        <end position="57"/>
    </location>
</feature>
<feature type="transmembrane region" description="Helical" evidence="5">
    <location>
        <begin position="290"/>
        <end position="315"/>
    </location>
</feature>
<protein>
    <recommendedName>
        <fullName evidence="6">G-protein coupled receptors family 1 profile domain-containing protein</fullName>
    </recommendedName>
</protein>
<dbReference type="PANTHER" id="PTHR22751:SF101">
    <property type="entry name" value="G-PROTEIN COUPLED RECEPTORS FAMILY 1 PROFILE DOMAIN-CONTAINING PROTEIN"/>
    <property type="match status" value="1"/>
</dbReference>
<evidence type="ECO:0000256" key="3">
    <source>
        <dbReference type="ARBA" id="ARBA00022989"/>
    </source>
</evidence>
<dbReference type="Gene3D" id="1.20.1070.10">
    <property type="entry name" value="Rhodopsin 7-helix transmembrane proteins"/>
    <property type="match status" value="1"/>
</dbReference>
<keyword evidence="4 5" id="KW-0472">Membrane</keyword>
<dbReference type="Pfam" id="PF10324">
    <property type="entry name" value="7TM_GPCR_Srw"/>
    <property type="match status" value="1"/>
</dbReference>
<organism evidence="8">
    <name type="scientific">Caenorhabditis brenneri</name>
    <name type="common">Nematode worm</name>
    <dbReference type="NCBI Taxonomy" id="135651"/>
    <lineage>
        <taxon>Eukaryota</taxon>
        <taxon>Metazoa</taxon>
        <taxon>Ecdysozoa</taxon>
        <taxon>Nematoda</taxon>
        <taxon>Chromadorea</taxon>
        <taxon>Rhabditida</taxon>
        <taxon>Rhabditina</taxon>
        <taxon>Rhabditomorpha</taxon>
        <taxon>Rhabditoidea</taxon>
        <taxon>Rhabditidae</taxon>
        <taxon>Peloderinae</taxon>
        <taxon>Caenorhabditis</taxon>
    </lineage>
</organism>
<dbReference type="GO" id="GO:0016020">
    <property type="term" value="C:membrane"/>
    <property type="evidence" value="ECO:0007669"/>
    <property type="project" value="UniProtKB-SubCell"/>
</dbReference>
<feature type="transmembrane region" description="Helical" evidence="5">
    <location>
        <begin position="340"/>
        <end position="363"/>
    </location>
</feature>
<comment type="subcellular location">
    <subcellularLocation>
        <location evidence="1">Membrane</location>
    </subcellularLocation>
</comment>
<evidence type="ECO:0000256" key="1">
    <source>
        <dbReference type="ARBA" id="ARBA00004370"/>
    </source>
</evidence>
<dbReference type="InterPro" id="IPR019427">
    <property type="entry name" value="7TM_GPCR_serpentine_rcpt_Srw"/>
</dbReference>
<gene>
    <name evidence="7" type="ORF">CAEBREN_19083</name>
</gene>
<dbReference type="InterPro" id="IPR017452">
    <property type="entry name" value="GPCR_Rhodpsn_7TM"/>
</dbReference>
<dbReference type="AlphaFoldDB" id="G0P0I8"/>
<keyword evidence="3 5" id="KW-1133">Transmembrane helix</keyword>
<evidence type="ECO:0000313" key="8">
    <source>
        <dbReference type="Proteomes" id="UP000008068"/>
    </source>
</evidence>
<feature type="transmembrane region" description="Helical" evidence="5">
    <location>
        <begin position="234"/>
        <end position="264"/>
    </location>
</feature>
<dbReference type="HOGENOM" id="CLU_043715_0_1_1"/>
<dbReference type="PANTHER" id="PTHR22751">
    <property type="entry name" value="G-PROTEIN COUPLED RECEPTOR-RELATED"/>
    <property type="match status" value="1"/>
</dbReference>
<keyword evidence="8" id="KW-1185">Reference proteome</keyword>
<evidence type="ECO:0000256" key="2">
    <source>
        <dbReference type="ARBA" id="ARBA00022692"/>
    </source>
</evidence>
<keyword evidence="2 5" id="KW-0812">Transmembrane</keyword>
<feature type="domain" description="G-protein coupled receptors family 1 profile" evidence="6">
    <location>
        <begin position="51"/>
        <end position="360"/>
    </location>
</feature>
<dbReference type="GO" id="GO:0008528">
    <property type="term" value="F:G protein-coupled peptide receptor activity"/>
    <property type="evidence" value="ECO:0007669"/>
    <property type="project" value="InterPro"/>
</dbReference>
<sequence length="388" mass="44045">MPRLSSVEDAVKLFPSFKSLEFIYQLYCFLEKYSLVCVSVEFYIAIIGLCLTLFHVFILTRKSMMMSSVISVMIGIEICDALSMIVAMSIKNIILNFKRDTWFAPLVLKVPQLPISSIIPASDLVIRVFWVLECFRADVVQCSTWLGVLLAFIKYLALKFVTRPKIEIVSNVSFGFHATCLCFLGSCIFSIFNYLRTEIVKSGTWIPNEECGLTGTYTIYGLQLSNFFDFLHEYLLKAVIFLNLFVPAILPCILLPIIAVLLIIELHNTKELDSTTSDLVRKSTEKTTSLVIFMTVTYSISSLPAGISALLQVIYSDSGFMYVFKLGNRQLPVFRQLSVFLGHFSNAILTVNASLHCFIWFCMSSEYRNSVKRALRLRNNKVQSICNF</sequence>
<dbReference type="InParanoid" id="G0P0I8"/>
<feature type="transmembrane region" description="Helical" evidence="5">
    <location>
        <begin position="69"/>
        <end position="90"/>
    </location>
</feature>
<evidence type="ECO:0000313" key="7">
    <source>
        <dbReference type="EMBL" id="EGT41762.1"/>
    </source>
</evidence>
<feature type="transmembrane region" description="Helical" evidence="5">
    <location>
        <begin position="145"/>
        <end position="162"/>
    </location>
</feature>
<proteinExistence type="predicted"/>
<dbReference type="PROSITE" id="PS50262">
    <property type="entry name" value="G_PROTEIN_RECEP_F1_2"/>
    <property type="match status" value="1"/>
</dbReference>
<dbReference type="EMBL" id="GL380000">
    <property type="protein sequence ID" value="EGT41762.1"/>
    <property type="molecule type" value="Genomic_DNA"/>
</dbReference>
<name>G0P0I8_CAEBE</name>
<dbReference type="Proteomes" id="UP000008068">
    <property type="component" value="Unassembled WGS sequence"/>
</dbReference>
<evidence type="ECO:0000259" key="6">
    <source>
        <dbReference type="PROSITE" id="PS50262"/>
    </source>
</evidence>
<accession>G0P0I8</accession>
<dbReference type="SUPFAM" id="SSF81321">
    <property type="entry name" value="Family A G protein-coupled receptor-like"/>
    <property type="match status" value="1"/>
</dbReference>
<reference evidence="8" key="1">
    <citation type="submission" date="2011-07" db="EMBL/GenBank/DDBJ databases">
        <authorList>
            <consortium name="Caenorhabditis brenneri Sequencing and Analysis Consortium"/>
            <person name="Wilson R.K."/>
        </authorList>
    </citation>
    <scope>NUCLEOTIDE SEQUENCE [LARGE SCALE GENOMIC DNA]</scope>
    <source>
        <strain evidence="8">PB2801</strain>
    </source>
</reference>